<organism evidence="1 2">
    <name type="scientific">Winogradskyella marincola</name>
    <dbReference type="NCBI Taxonomy" id="3037795"/>
    <lineage>
        <taxon>Bacteria</taxon>
        <taxon>Pseudomonadati</taxon>
        <taxon>Bacteroidota</taxon>
        <taxon>Flavobacteriia</taxon>
        <taxon>Flavobacteriales</taxon>
        <taxon>Flavobacteriaceae</taxon>
        <taxon>Winogradskyella</taxon>
    </lineage>
</organism>
<protein>
    <submittedName>
        <fullName evidence="1">Uncharacterized protein</fullName>
    </submittedName>
</protein>
<sequence>MKASDKFILYDKFNTPLTKQEFSKARLLYLNCIVNNEFSLPASSAIIEQIQLVKRQPKEIGPYKNLTVFEALNRIASDLVLLEGARLMFNGKIPEIIPNTIKLNMGNKSGFDFIVNTTRNKTVYGEAFNVAHSFAKVKMRQTIDKIVKYTSLHKTNQAIIFCNKEVKQTILKYKNKKEEKLLQQQFVIHKLFCDYENLSY</sequence>
<keyword evidence="2" id="KW-1185">Reference proteome</keyword>
<comment type="caution">
    <text evidence="1">The sequence shown here is derived from an EMBL/GenBank/DDBJ whole genome shotgun (WGS) entry which is preliminary data.</text>
</comment>
<dbReference type="RefSeq" id="WP_278005975.1">
    <property type="nucleotide sequence ID" value="NZ_JARSBN010000006.1"/>
</dbReference>
<dbReference type="EMBL" id="JARSBN010000006">
    <property type="protein sequence ID" value="MDG4716529.1"/>
    <property type="molecule type" value="Genomic_DNA"/>
</dbReference>
<accession>A0ABT6G3A1</accession>
<proteinExistence type="predicted"/>
<evidence type="ECO:0000313" key="1">
    <source>
        <dbReference type="EMBL" id="MDG4716529.1"/>
    </source>
</evidence>
<evidence type="ECO:0000313" key="2">
    <source>
        <dbReference type="Proteomes" id="UP001529085"/>
    </source>
</evidence>
<dbReference type="Proteomes" id="UP001529085">
    <property type="component" value="Unassembled WGS sequence"/>
</dbReference>
<name>A0ABT6G3A1_9FLAO</name>
<reference evidence="1 2" key="1">
    <citation type="submission" date="2023-03" db="EMBL/GenBank/DDBJ databases">
        <title>Strain YYF002 represents a novel species in the genus Winogradskyella isolated from seawater.</title>
        <authorList>
            <person name="Fu Z.-Y."/>
        </authorList>
    </citation>
    <scope>NUCLEOTIDE SEQUENCE [LARGE SCALE GENOMIC DNA]</scope>
    <source>
        <strain evidence="1 2">YYF002</strain>
    </source>
</reference>
<gene>
    <name evidence="1" type="ORF">P7122_11650</name>
</gene>